<dbReference type="Proteomes" id="UP000011971">
    <property type="component" value="Unassembled WGS sequence"/>
</dbReference>
<dbReference type="Pfam" id="PF00550">
    <property type="entry name" value="PP-binding"/>
    <property type="match status" value="1"/>
</dbReference>
<dbReference type="OrthoDB" id="6636643at2"/>
<evidence type="ECO:0000313" key="3">
    <source>
        <dbReference type="Proteomes" id="UP000011971"/>
    </source>
</evidence>
<dbReference type="SUPFAM" id="SSF47336">
    <property type="entry name" value="ACP-like"/>
    <property type="match status" value="1"/>
</dbReference>
<dbReference type="EMBL" id="AOGE01000014">
    <property type="protein sequence ID" value="ELT49988.1"/>
    <property type="molecule type" value="Genomic_DNA"/>
</dbReference>
<evidence type="ECO:0000259" key="1">
    <source>
        <dbReference type="PROSITE" id="PS50075"/>
    </source>
</evidence>
<reference evidence="2 3" key="1">
    <citation type="journal article" date="2013" name="Gut Pathog.">
        <title>Draft genome of Ochrobactrum intermedium strain M86 isolated from non-ulcer dyspeptic individual from India.</title>
        <authorList>
            <person name="Kulkarni G."/>
            <person name="Dhotre D."/>
            <person name="Dharne M."/>
            <person name="Shetty S."/>
            <person name="Chowdhury S."/>
            <person name="Misra V."/>
            <person name="Misra S."/>
            <person name="Patole M."/>
            <person name="Shouche Y."/>
        </authorList>
    </citation>
    <scope>NUCLEOTIDE SEQUENCE [LARGE SCALE GENOMIC DNA]</scope>
    <source>
        <strain evidence="2 3">M86</strain>
    </source>
</reference>
<dbReference type="InterPro" id="IPR009081">
    <property type="entry name" value="PP-bd_ACP"/>
</dbReference>
<dbReference type="Gene3D" id="1.10.1200.10">
    <property type="entry name" value="ACP-like"/>
    <property type="match status" value="1"/>
</dbReference>
<dbReference type="PROSITE" id="PS50075">
    <property type="entry name" value="CARRIER"/>
    <property type="match status" value="1"/>
</dbReference>
<gene>
    <name evidence="2" type="ORF">D584_07172</name>
</gene>
<sequence>MTGQTQQLSHEDNLVVEAKNILAGCLFIPAETIPDSADIGSLGELDSLTFELIVLEIEKHIGRQVDPIALLEMQSVADLAELLRKEKA</sequence>
<proteinExistence type="predicted"/>
<dbReference type="PATRIC" id="fig|1234597.4.peg.1494"/>
<protein>
    <recommendedName>
        <fullName evidence="1">Carrier domain-containing protein</fullName>
    </recommendedName>
</protein>
<comment type="caution">
    <text evidence="2">The sequence shown here is derived from an EMBL/GenBank/DDBJ whole genome shotgun (WGS) entry which is preliminary data.</text>
</comment>
<dbReference type="InterPro" id="IPR036736">
    <property type="entry name" value="ACP-like_sf"/>
</dbReference>
<dbReference type="RefSeq" id="WP_006471098.1">
    <property type="nucleotide sequence ID" value="NZ_AOGE01000014.1"/>
</dbReference>
<dbReference type="AlphaFoldDB" id="M5JQV4"/>
<feature type="domain" description="Carrier" evidence="1">
    <location>
        <begin position="9"/>
        <end position="87"/>
    </location>
</feature>
<evidence type="ECO:0000313" key="2">
    <source>
        <dbReference type="EMBL" id="ELT49988.1"/>
    </source>
</evidence>
<name>M5JQV4_9HYPH</name>
<accession>M5JQV4</accession>
<organism evidence="2 3">
    <name type="scientific">Brucella intermedia M86</name>
    <dbReference type="NCBI Taxonomy" id="1234597"/>
    <lineage>
        <taxon>Bacteria</taxon>
        <taxon>Pseudomonadati</taxon>
        <taxon>Pseudomonadota</taxon>
        <taxon>Alphaproteobacteria</taxon>
        <taxon>Hyphomicrobiales</taxon>
        <taxon>Brucellaceae</taxon>
        <taxon>Brucella/Ochrobactrum group</taxon>
        <taxon>Brucella</taxon>
    </lineage>
</organism>
<dbReference type="GeneID" id="57306281"/>